<organism evidence="1">
    <name type="scientific">Physcomitrium patens</name>
    <name type="common">Spreading-leaved earth moss</name>
    <name type="synonym">Physcomitrella patens</name>
    <dbReference type="NCBI Taxonomy" id="3218"/>
    <lineage>
        <taxon>Eukaryota</taxon>
        <taxon>Viridiplantae</taxon>
        <taxon>Streptophyta</taxon>
        <taxon>Embryophyta</taxon>
        <taxon>Bryophyta</taxon>
        <taxon>Bryophytina</taxon>
        <taxon>Bryopsida</taxon>
        <taxon>Funariidae</taxon>
        <taxon>Funariales</taxon>
        <taxon>Funariaceae</taxon>
        <taxon>Physcomitrium</taxon>
    </lineage>
</organism>
<evidence type="ECO:0008006" key="4">
    <source>
        <dbReference type="Google" id="ProtNLM"/>
    </source>
</evidence>
<sequence>MSEKFMLILDDVKNKSLINDVVLTEVLHSNKELDKDASSKLFTTYSYRDDDKLPKELIEVGKKITILYVNYCLRLISLSSELINLSSLIKFDLKNCSNIISLLNQLTNLSSLLILNLEVD</sequence>
<dbReference type="AlphaFoldDB" id="A0A2K1J408"/>
<dbReference type="InterPro" id="IPR032675">
    <property type="entry name" value="LRR_dom_sf"/>
</dbReference>
<proteinExistence type="predicted"/>
<evidence type="ECO:0000313" key="3">
    <source>
        <dbReference type="Proteomes" id="UP000006727"/>
    </source>
</evidence>
<reference evidence="1 3" key="2">
    <citation type="journal article" date="2018" name="Plant J.">
        <title>The Physcomitrella patens chromosome-scale assembly reveals moss genome structure and evolution.</title>
        <authorList>
            <person name="Lang D."/>
            <person name="Ullrich K.K."/>
            <person name="Murat F."/>
            <person name="Fuchs J."/>
            <person name="Jenkins J."/>
            <person name="Haas F.B."/>
            <person name="Piednoel M."/>
            <person name="Gundlach H."/>
            <person name="Van Bel M."/>
            <person name="Meyberg R."/>
            <person name="Vives C."/>
            <person name="Morata J."/>
            <person name="Symeonidi A."/>
            <person name="Hiss M."/>
            <person name="Muchero W."/>
            <person name="Kamisugi Y."/>
            <person name="Saleh O."/>
            <person name="Blanc G."/>
            <person name="Decker E.L."/>
            <person name="van Gessel N."/>
            <person name="Grimwood J."/>
            <person name="Hayes R.D."/>
            <person name="Graham S.W."/>
            <person name="Gunter L.E."/>
            <person name="McDaniel S.F."/>
            <person name="Hoernstein S.N.W."/>
            <person name="Larsson A."/>
            <person name="Li F.W."/>
            <person name="Perroud P.F."/>
            <person name="Phillips J."/>
            <person name="Ranjan P."/>
            <person name="Rokshar D.S."/>
            <person name="Rothfels C.J."/>
            <person name="Schneider L."/>
            <person name="Shu S."/>
            <person name="Stevenson D.W."/>
            <person name="Thummler F."/>
            <person name="Tillich M."/>
            <person name="Villarreal Aguilar J.C."/>
            <person name="Widiez T."/>
            <person name="Wong G.K."/>
            <person name="Wymore A."/>
            <person name="Zhang Y."/>
            <person name="Zimmer A.D."/>
            <person name="Quatrano R.S."/>
            <person name="Mayer K.F.X."/>
            <person name="Goodstein D."/>
            <person name="Casacuberta J.M."/>
            <person name="Vandepoele K."/>
            <person name="Reski R."/>
            <person name="Cuming A.C."/>
            <person name="Tuskan G.A."/>
            <person name="Maumus F."/>
            <person name="Salse J."/>
            <person name="Schmutz J."/>
            <person name="Rensing S.A."/>
        </authorList>
    </citation>
    <scope>NUCLEOTIDE SEQUENCE [LARGE SCALE GENOMIC DNA]</scope>
    <source>
        <strain evidence="2 3">cv. Gransden 2004</strain>
    </source>
</reference>
<dbReference type="EMBL" id="ABEU02000017">
    <property type="protein sequence ID" value="PNR36258.1"/>
    <property type="molecule type" value="Genomic_DNA"/>
</dbReference>
<accession>A0A2K1J408</accession>
<evidence type="ECO:0000313" key="1">
    <source>
        <dbReference type="EMBL" id="PNR36258.1"/>
    </source>
</evidence>
<keyword evidence="3" id="KW-1185">Reference proteome</keyword>
<reference evidence="2" key="3">
    <citation type="submission" date="2020-12" db="UniProtKB">
        <authorList>
            <consortium name="EnsemblPlants"/>
        </authorList>
    </citation>
    <scope>IDENTIFICATION</scope>
</reference>
<dbReference type="Gramene" id="Pp3c17_14980V3.1">
    <property type="protein sequence ID" value="Pp3c17_14980V3.1"/>
    <property type="gene ID" value="Pp3c17_14980"/>
</dbReference>
<evidence type="ECO:0000313" key="2">
    <source>
        <dbReference type="EnsemblPlants" id="Pp3c17_14980V3.1"/>
    </source>
</evidence>
<reference evidence="1 3" key="1">
    <citation type="journal article" date="2008" name="Science">
        <title>The Physcomitrella genome reveals evolutionary insights into the conquest of land by plants.</title>
        <authorList>
            <person name="Rensing S."/>
            <person name="Lang D."/>
            <person name="Zimmer A."/>
            <person name="Terry A."/>
            <person name="Salamov A."/>
            <person name="Shapiro H."/>
            <person name="Nishiyama T."/>
            <person name="Perroud P.-F."/>
            <person name="Lindquist E."/>
            <person name="Kamisugi Y."/>
            <person name="Tanahashi T."/>
            <person name="Sakakibara K."/>
            <person name="Fujita T."/>
            <person name="Oishi K."/>
            <person name="Shin-I T."/>
            <person name="Kuroki Y."/>
            <person name="Toyoda A."/>
            <person name="Suzuki Y."/>
            <person name="Hashimoto A."/>
            <person name="Yamaguchi K."/>
            <person name="Sugano A."/>
            <person name="Kohara Y."/>
            <person name="Fujiyama A."/>
            <person name="Anterola A."/>
            <person name="Aoki S."/>
            <person name="Ashton N."/>
            <person name="Barbazuk W.B."/>
            <person name="Barker E."/>
            <person name="Bennetzen J."/>
            <person name="Bezanilla M."/>
            <person name="Blankenship R."/>
            <person name="Cho S.H."/>
            <person name="Dutcher S."/>
            <person name="Estelle M."/>
            <person name="Fawcett J.A."/>
            <person name="Gundlach H."/>
            <person name="Hanada K."/>
            <person name="Heyl A."/>
            <person name="Hicks K.A."/>
            <person name="Hugh J."/>
            <person name="Lohr M."/>
            <person name="Mayer K."/>
            <person name="Melkozernov A."/>
            <person name="Murata T."/>
            <person name="Nelson D."/>
            <person name="Pils B."/>
            <person name="Prigge M."/>
            <person name="Reiss B."/>
            <person name="Renner T."/>
            <person name="Rombauts S."/>
            <person name="Rushton P."/>
            <person name="Sanderfoot A."/>
            <person name="Schween G."/>
            <person name="Shiu S.-H."/>
            <person name="Stueber K."/>
            <person name="Theodoulou F.L."/>
            <person name="Tu H."/>
            <person name="Van de Peer Y."/>
            <person name="Verrier P.J."/>
            <person name="Waters E."/>
            <person name="Wood A."/>
            <person name="Yang L."/>
            <person name="Cove D."/>
            <person name="Cuming A."/>
            <person name="Hasebe M."/>
            <person name="Lucas S."/>
            <person name="Mishler D.B."/>
            <person name="Reski R."/>
            <person name="Grigoriev I."/>
            <person name="Quatrano R.S."/>
            <person name="Boore J.L."/>
        </authorList>
    </citation>
    <scope>NUCLEOTIDE SEQUENCE [LARGE SCALE GENOMIC DNA]</scope>
    <source>
        <strain evidence="2 3">cv. Gransden 2004</strain>
    </source>
</reference>
<protein>
    <recommendedName>
        <fullName evidence="4">NB-ARC domain-containing protein</fullName>
    </recommendedName>
</protein>
<gene>
    <name evidence="1" type="ORF">PHYPA_022109</name>
</gene>
<dbReference type="EnsemblPlants" id="Pp3c17_14980V3.1">
    <property type="protein sequence ID" value="Pp3c17_14980V3.1"/>
    <property type="gene ID" value="Pp3c17_14980"/>
</dbReference>
<dbReference type="SUPFAM" id="SSF52047">
    <property type="entry name" value="RNI-like"/>
    <property type="match status" value="1"/>
</dbReference>
<dbReference type="InParanoid" id="A0A2K1J408"/>
<dbReference type="Gene3D" id="3.80.10.10">
    <property type="entry name" value="Ribonuclease Inhibitor"/>
    <property type="match status" value="1"/>
</dbReference>
<name>A0A2K1J408_PHYPA</name>
<dbReference type="Proteomes" id="UP000006727">
    <property type="component" value="Chromosome 17"/>
</dbReference>